<name>A0A841RAB1_9SPIO</name>
<sequence length="56" mass="6317">MAGVSKNARTTSGTHKFFCPCGGEVKMRSIFANGKMKHHAECDKCNRQERKPSDFR</sequence>
<organism evidence="1 2">
    <name type="scientific">Spirochaeta isovalerica</name>
    <dbReference type="NCBI Taxonomy" id="150"/>
    <lineage>
        <taxon>Bacteria</taxon>
        <taxon>Pseudomonadati</taxon>
        <taxon>Spirochaetota</taxon>
        <taxon>Spirochaetia</taxon>
        <taxon>Spirochaetales</taxon>
        <taxon>Spirochaetaceae</taxon>
        <taxon>Spirochaeta</taxon>
    </lineage>
</organism>
<accession>A0A841RAB1</accession>
<proteinExistence type="predicted"/>
<evidence type="ECO:0000313" key="2">
    <source>
        <dbReference type="Proteomes" id="UP000587760"/>
    </source>
</evidence>
<keyword evidence="2" id="KW-1185">Reference proteome</keyword>
<protein>
    <submittedName>
        <fullName evidence="1">Uncharacterized protein</fullName>
    </submittedName>
</protein>
<comment type="caution">
    <text evidence="1">The sequence shown here is derived from an EMBL/GenBank/DDBJ whole genome shotgun (WGS) entry which is preliminary data.</text>
</comment>
<evidence type="ECO:0000313" key="1">
    <source>
        <dbReference type="EMBL" id="MBB6480843.1"/>
    </source>
</evidence>
<gene>
    <name evidence="1" type="ORF">HNR50_002516</name>
</gene>
<dbReference type="AlphaFoldDB" id="A0A841RAB1"/>
<dbReference type="EMBL" id="JACHGJ010000004">
    <property type="protein sequence ID" value="MBB6480843.1"/>
    <property type="molecule type" value="Genomic_DNA"/>
</dbReference>
<dbReference type="Proteomes" id="UP000587760">
    <property type="component" value="Unassembled WGS sequence"/>
</dbReference>
<reference evidence="1 2" key="1">
    <citation type="submission" date="2020-08" db="EMBL/GenBank/DDBJ databases">
        <title>Genomic Encyclopedia of Type Strains, Phase IV (KMG-IV): sequencing the most valuable type-strain genomes for metagenomic binning, comparative biology and taxonomic classification.</title>
        <authorList>
            <person name="Goeker M."/>
        </authorList>
    </citation>
    <scope>NUCLEOTIDE SEQUENCE [LARGE SCALE GENOMIC DNA]</scope>
    <source>
        <strain evidence="1 2">DSM 2461</strain>
    </source>
</reference>